<name>A0ABU4C547_RHOGO</name>
<evidence type="ECO:0000256" key="1">
    <source>
        <dbReference type="SAM" id="MobiDB-lite"/>
    </source>
</evidence>
<feature type="region of interest" description="Disordered" evidence="1">
    <location>
        <begin position="1"/>
        <end position="163"/>
    </location>
</feature>
<organism evidence="2 3">
    <name type="scientific">Rhodococcus globerulus</name>
    <dbReference type="NCBI Taxonomy" id="33008"/>
    <lineage>
        <taxon>Bacteria</taxon>
        <taxon>Bacillati</taxon>
        <taxon>Actinomycetota</taxon>
        <taxon>Actinomycetes</taxon>
        <taxon>Mycobacteriales</taxon>
        <taxon>Nocardiaceae</taxon>
        <taxon>Rhodococcus</taxon>
    </lineage>
</organism>
<feature type="compositionally biased region" description="Polar residues" evidence="1">
    <location>
        <begin position="80"/>
        <end position="93"/>
    </location>
</feature>
<feature type="compositionally biased region" description="Gly residues" evidence="1">
    <location>
        <begin position="21"/>
        <end position="34"/>
    </location>
</feature>
<evidence type="ECO:0000313" key="2">
    <source>
        <dbReference type="EMBL" id="MDV6271633.1"/>
    </source>
</evidence>
<reference evidence="2 3" key="1">
    <citation type="submission" date="2023-10" db="EMBL/GenBank/DDBJ databases">
        <title>Development of a sustainable strategy for remediation of hydrocarbon-contaminated territories based on the waste exchange concept.</title>
        <authorList>
            <person name="Krivoruchko A."/>
        </authorList>
    </citation>
    <scope>NUCLEOTIDE SEQUENCE [LARGE SCALE GENOMIC DNA]</scope>
    <source>
        <strain evidence="2 3">IEGM 1203</strain>
    </source>
</reference>
<feature type="compositionally biased region" description="Basic and acidic residues" evidence="1">
    <location>
        <begin position="105"/>
        <end position="116"/>
    </location>
</feature>
<sequence length="163" mass="16359">MNSGPGKHASEEPQTTRGAPGSRGTGADEPGGGPVDRPSGSFDDKVTVSGSESGEISTPADSTAAKPAVPPYEGRKKSANKSAFQDANHSDGPNTGGAGQPVVDPEPKAPPEESPRGRGVSPADEQPATKTSRTDSDDRGVGPAHQTGVGRGEDQPPESTPSP</sequence>
<dbReference type="Proteomes" id="UP001185927">
    <property type="component" value="Unassembled WGS sequence"/>
</dbReference>
<evidence type="ECO:0000313" key="3">
    <source>
        <dbReference type="Proteomes" id="UP001185927"/>
    </source>
</evidence>
<dbReference type="RefSeq" id="WP_317546220.1">
    <property type="nucleotide sequence ID" value="NZ_JAWLKB010000062.1"/>
</dbReference>
<accession>A0ABU4C547</accession>
<gene>
    <name evidence="2" type="ORF">R3Q16_34130</name>
</gene>
<keyword evidence="3" id="KW-1185">Reference proteome</keyword>
<protein>
    <submittedName>
        <fullName evidence="2">Uncharacterized protein</fullName>
    </submittedName>
</protein>
<proteinExistence type="predicted"/>
<feature type="compositionally biased region" description="Polar residues" evidence="1">
    <location>
        <begin position="48"/>
        <end position="61"/>
    </location>
</feature>
<dbReference type="EMBL" id="JAWLKB010000062">
    <property type="protein sequence ID" value="MDV6271633.1"/>
    <property type="molecule type" value="Genomic_DNA"/>
</dbReference>
<comment type="caution">
    <text evidence="2">The sequence shown here is derived from an EMBL/GenBank/DDBJ whole genome shotgun (WGS) entry which is preliminary data.</text>
</comment>